<dbReference type="GO" id="GO:0036220">
    <property type="term" value="F:ITP diphosphatase activity"/>
    <property type="evidence" value="ECO:0007669"/>
    <property type="project" value="UniProtKB-UniRule"/>
</dbReference>
<dbReference type="GO" id="GO:0046872">
    <property type="term" value="F:metal ion binding"/>
    <property type="evidence" value="ECO:0007669"/>
    <property type="project" value="UniProtKB-KW"/>
</dbReference>
<comment type="caution">
    <text evidence="10">Lacks conserved residue(s) required for the propagation of feature annotation.</text>
</comment>
<evidence type="ECO:0000256" key="5">
    <source>
        <dbReference type="ARBA" id="ARBA00022801"/>
    </source>
</evidence>
<evidence type="ECO:0000256" key="8">
    <source>
        <dbReference type="ARBA" id="ARBA00051875"/>
    </source>
</evidence>
<comment type="caution">
    <text evidence="12">The sequence shown here is derived from an EMBL/GenBank/DDBJ whole genome shotgun (WGS) entry which is preliminary data.</text>
</comment>
<dbReference type="GO" id="GO:0005829">
    <property type="term" value="C:cytosol"/>
    <property type="evidence" value="ECO:0007669"/>
    <property type="project" value="TreeGrafter"/>
</dbReference>
<dbReference type="InterPro" id="IPR029001">
    <property type="entry name" value="ITPase-like_fam"/>
</dbReference>
<evidence type="ECO:0000256" key="10">
    <source>
        <dbReference type="HAMAP-Rule" id="MF_01405"/>
    </source>
</evidence>
<evidence type="ECO:0000256" key="6">
    <source>
        <dbReference type="ARBA" id="ARBA00022842"/>
    </source>
</evidence>
<keyword evidence="13" id="KW-1185">Reference proteome</keyword>
<dbReference type="SUPFAM" id="SSF52972">
    <property type="entry name" value="ITPase-like"/>
    <property type="match status" value="1"/>
</dbReference>
<feature type="binding site" evidence="10">
    <location>
        <position position="177"/>
    </location>
    <ligand>
        <name>substrate</name>
    </ligand>
</feature>
<keyword evidence="3 10" id="KW-0479">Metal-binding</keyword>
<evidence type="ECO:0000313" key="12">
    <source>
        <dbReference type="EMBL" id="OEF99993.1"/>
    </source>
</evidence>
<evidence type="ECO:0000256" key="1">
    <source>
        <dbReference type="ARBA" id="ARBA00008023"/>
    </source>
</evidence>
<dbReference type="Pfam" id="PF01725">
    <property type="entry name" value="Ham1p_like"/>
    <property type="match status" value="1"/>
</dbReference>
<feature type="binding site" evidence="10">
    <location>
        <position position="71"/>
    </location>
    <ligand>
        <name>Mg(2+)</name>
        <dbReference type="ChEBI" id="CHEBI:18420"/>
    </ligand>
</feature>
<keyword evidence="5 10" id="KW-0378">Hydrolase</keyword>
<comment type="catalytic activity">
    <reaction evidence="8 10">
        <text>dITP + H2O = dIMP + diphosphate + H(+)</text>
        <dbReference type="Rhea" id="RHEA:28342"/>
        <dbReference type="ChEBI" id="CHEBI:15377"/>
        <dbReference type="ChEBI" id="CHEBI:15378"/>
        <dbReference type="ChEBI" id="CHEBI:33019"/>
        <dbReference type="ChEBI" id="CHEBI:61194"/>
        <dbReference type="ChEBI" id="CHEBI:61382"/>
        <dbReference type="EC" id="3.6.1.66"/>
    </reaction>
</comment>
<dbReference type="NCBIfam" id="NF011397">
    <property type="entry name" value="PRK14822.1"/>
    <property type="match status" value="1"/>
</dbReference>
<dbReference type="HAMAP" id="MF_01405">
    <property type="entry name" value="Non_canon_purine_NTPase"/>
    <property type="match status" value="1"/>
</dbReference>
<comment type="catalytic activity">
    <reaction evidence="9 10">
        <text>XTP + H2O = XMP + diphosphate + H(+)</text>
        <dbReference type="Rhea" id="RHEA:28610"/>
        <dbReference type="ChEBI" id="CHEBI:15377"/>
        <dbReference type="ChEBI" id="CHEBI:15378"/>
        <dbReference type="ChEBI" id="CHEBI:33019"/>
        <dbReference type="ChEBI" id="CHEBI:57464"/>
        <dbReference type="ChEBI" id="CHEBI:61314"/>
        <dbReference type="EC" id="3.6.1.66"/>
    </reaction>
</comment>
<keyword evidence="4 10" id="KW-0547">Nucleotide-binding</keyword>
<dbReference type="EMBL" id="MIJF01000010">
    <property type="protein sequence ID" value="OEF99993.1"/>
    <property type="molecule type" value="Genomic_DNA"/>
</dbReference>
<evidence type="ECO:0000256" key="4">
    <source>
        <dbReference type="ARBA" id="ARBA00022741"/>
    </source>
</evidence>
<dbReference type="InterPro" id="IPR020922">
    <property type="entry name" value="dITP/XTP_pyrophosphatase"/>
</dbReference>
<protein>
    <recommendedName>
        <fullName evidence="10">dITP/XTP pyrophosphatase</fullName>
        <ecNumber evidence="10">3.6.1.66</ecNumber>
    </recommendedName>
    <alternativeName>
        <fullName evidence="10">Non-canonical purine NTP pyrophosphatase</fullName>
    </alternativeName>
    <alternativeName>
        <fullName evidence="10">Non-standard purine NTP pyrophosphatase</fullName>
    </alternativeName>
    <alternativeName>
        <fullName evidence="10">Nucleoside-triphosphate diphosphatase</fullName>
    </alternativeName>
    <alternativeName>
        <fullName evidence="10">Nucleoside-triphosphate pyrophosphatase</fullName>
        <shortName evidence="10">NTPase</shortName>
    </alternativeName>
</protein>
<sequence length="197" mass="22254">MFKEVIVATKNQGKLKEFSKMLGDLGINVRSLTDFDDVPEIVEDGETFEENARKKAEFIKNLYNLPTIADDSGLMVDILDGKPGIYSARFAGEEKNDQKNMEKLLSLLQDVEIKERTARFVSAIALAIPGEETIIVRGTCEGLISYEPRGKNGFGYDPIFYLPQYDKTMAEITPELKNQISHRSNALKELLRVIKKF</sequence>
<dbReference type="GO" id="GO:0000166">
    <property type="term" value="F:nucleotide binding"/>
    <property type="evidence" value="ECO:0007669"/>
    <property type="project" value="UniProtKB-KW"/>
</dbReference>
<evidence type="ECO:0000256" key="11">
    <source>
        <dbReference type="RuleBase" id="RU003781"/>
    </source>
</evidence>
<comment type="subunit">
    <text evidence="2 10">Homodimer.</text>
</comment>
<feature type="binding site" evidence="10">
    <location>
        <begin position="182"/>
        <end position="183"/>
    </location>
    <ligand>
        <name>substrate</name>
    </ligand>
</feature>
<dbReference type="GO" id="GO:0017111">
    <property type="term" value="F:ribonucleoside triphosphate phosphatase activity"/>
    <property type="evidence" value="ECO:0007669"/>
    <property type="project" value="InterPro"/>
</dbReference>
<feature type="binding site" evidence="10">
    <location>
        <begin position="9"/>
        <end position="14"/>
    </location>
    <ligand>
        <name>substrate</name>
    </ligand>
</feature>
<dbReference type="AlphaFoldDB" id="A0A1D2YWD1"/>
<dbReference type="OrthoDB" id="9807456at2"/>
<dbReference type="GO" id="GO:0035870">
    <property type="term" value="F:dITP diphosphatase activity"/>
    <property type="evidence" value="ECO:0007669"/>
    <property type="project" value="UniProtKB-UniRule"/>
</dbReference>
<comment type="cofactor">
    <cofactor evidence="10">
        <name>Mg(2+)</name>
        <dbReference type="ChEBI" id="CHEBI:18420"/>
    </cofactor>
    <text evidence="10">Binds 1 Mg(2+) ion per subunit.</text>
</comment>
<dbReference type="Gene3D" id="3.90.950.10">
    <property type="match status" value="1"/>
</dbReference>
<feature type="binding site" evidence="10">
    <location>
        <position position="72"/>
    </location>
    <ligand>
        <name>substrate</name>
    </ligand>
</feature>
<dbReference type="NCBIfam" id="TIGR00042">
    <property type="entry name" value="RdgB/HAM1 family non-canonical purine NTP pyrophosphatase"/>
    <property type="match status" value="1"/>
</dbReference>
<evidence type="ECO:0000313" key="13">
    <source>
        <dbReference type="Proteomes" id="UP000243739"/>
    </source>
</evidence>
<dbReference type="FunFam" id="3.90.950.10:FF:000001">
    <property type="entry name" value="dITP/XTP pyrophosphatase"/>
    <property type="match status" value="1"/>
</dbReference>
<dbReference type="STRING" id="337097.BHF71_06885"/>
<comment type="function">
    <text evidence="10">Pyrophosphatase that catalyzes the hydrolysis of nucleoside triphosphates to their monophosphate derivatives, with a high preference for the non-canonical purine nucleotides XTP (xanthosine triphosphate), dITP (deoxyinosine triphosphate) and ITP. Seems to function as a house-cleaning enzyme that removes non-canonical purine nucleotides from the nucleotide pool, thus preventing their incorporation into DNA/RNA and avoiding chromosomal lesions.</text>
</comment>
<dbReference type="GO" id="GO:0036222">
    <property type="term" value="F:XTP diphosphatase activity"/>
    <property type="evidence" value="ECO:0007669"/>
    <property type="project" value="UniProtKB-UniRule"/>
</dbReference>
<evidence type="ECO:0000256" key="7">
    <source>
        <dbReference type="ARBA" id="ARBA00023080"/>
    </source>
</evidence>
<dbReference type="Proteomes" id="UP000243739">
    <property type="component" value="Unassembled WGS sequence"/>
</dbReference>
<dbReference type="InterPro" id="IPR002637">
    <property type="entry name" value="RdgB/HAM1"/>
</dbReference>
<organism evidence="12 13">
    <name type="scientific">Vulcanibacillus modesticaldus</name>
    <dbReference type="NCBI Taxonomy" id="337097"/>
    <lineage>
        <taxon>Bacteria</taxon>
        <taxon>Bacillati</taxon>
        <taxon>Bacillota</taxon>
        <taxon>Bacilli</taxon>
        <taxon>Bacillales</taxon>
        <taxon>Bacillaceae</taxon>
        <taxon>Vulcanibacillus</taxon>
    </lineage>
</organism>
<dbReference type="RefSeq" id="WP_069656134.1">
    <property type="nucleotide sequence ID" value="NZ_MIJF01000010.1"/>
</dbReference>
<dbReference type="PANTHER" id="PTHR11067">
    <property type="entry name" value="INOSINE TRIPHOSPHATE PYROPHOSPHATASE/HAM1 PROTEIN"/>
    <property type="match status" value="1"/>
</dbReference>
<evidence type="ECO:0000256" key="2">
    <source>
        <dbReference type="ARBA" id="ARBA00011738"/>
    </source>
</evidence>
<keyword evidence="7 10" id="KW-0546">Nucleotide metabolism</keyword>
<proteinExistence type="inferred from homology"/>
<evidence type="ECO:0000256" key="3">
    <source>
        <dbReference type="ARBA" id="ARBA00022723"/>
    </source>
</evidence>
<feature type="active site" description="Proton acceptor" evidence="10">
    <location>
        <position position="71"/>
    </location>
</feature>
<comment type="catalytic activity">
    <reaction evidence="10">
        <text>ITP + H2O = IMP + diphosphate + H(+)</text>
        <dbReference type="Rhea" id="RHEA:29399"/>
        <dbReference type="ChEBI" id="CHEBI:15377"/>
        <dbReference type="ChEBI" id="CHEBI:15378"/>
        <dbReference type="ChEBI" id="CHEBI:33019"/>
        <dbReference type="ChEBI" id="CHEBI:58053"/>
        <dbReference type="ChEBI" id="CHEBI:61402"/>
        <dbReference type="EC" id="3.6.1.66"/>
    </reaction>
</comment>
<feature type="binding site" evidence="10">
    <location>
        <begin position="154"/>
        <end position="157"/>
    </location>
    <ligand>
        <name>substrate</name>
    </ligand>
</feature>
<reference evidence="12 13" key="1">
    <citation type="submission" date="2016-09" db="EMBL/GenBank/DDBJ databases">
        <title>Draft genome sequence for the type strain of Vulcanibacillus modesticaldus BR, a strictly anaerobic, moderately thermophilic, and nitrate-reducing bacterium from deep sea-hydrothermal vents of the Mid-Atlantic Ridge.</title>
        <authorList>
            <person name="Abin C.A."/>
            <person name="Hollibaugh J.T."/>
        </authorList>
    </citation>
    <scope>NUCLEOTIDE SEQUENCE [LARGE SCALE GENOMIC DNA]</scope>
    <source>
        <strain evidence="12 13">BR</strain>
    </source>
</reference>
<comment type="similarity">
    <text evidence="1 10 11">Belongs to the HAM1 NTPase family.</text>
</comment>
<keyword evidence="6 10" id="KW-0460">Magnesium</keyword>
<evidence type="ECO:0000256" key="9">
    <source>
        <dbReference type="ARBA" id="ARBA00052017"/>
    </source>
</evidence>
<dbReference type="CDD" id="cd00515">
    <property type="entry name" value="HAM1"/>
    <property type="match status" value="1"/>
</dbReference>
<gene>
    <name evidence="12" type="ORF">BHF71_06885</name>
</gene>
<dbReference type="GO" id="GO:0009117">
    <property type="term" value="P:nucleotide metabolic process"/>
    <property type="evidence" value="ECO:0007669"/>
    <property type="project" value="UniProtKB-KW"/>
</dbReference>
<dbReference type="GO" id="GO:0009146">
    <property type="term" value="P:purine nucleoside triphosphate catabolic process"/>
    <property type="evidence" value="ECO:0007669"/>
    <property type="project" value="UniProtKB-UniRule"/>
</dbReference>
<dbReference type="EC" id="3.6.1.66" evidence="10"/>
<accession>A0A1D2YWD1</accession>
<name>A0A1D2YWD1_9BACI</name>
<dbReference type="PANTHER" id="PTHR11067:SF9">
    <property type="entry name" value="INOSINE TRIPHOSPHATE PYROPHOSPHATASE"/>
    <property type="match status" value="1"/>
</dbReference>